<evidence type="ECO:0000313" key="2">
    <source>
        <dbReference type="EMBL" id="CUQ29890.1"/>
    </source>
</evidence>
<protein>
    <submittedName>
        <fullName evidence="2">Uncharacterized protein</fullName>
    </submittedName>
</protein>
<accession>A0A174VCZ1</accession>
<dbReference type="Proteomes" id="UP000095725">
    <property type="component" value="Unassembled WGS sequence"/>
</dbReference>
<feature type="transmembrane region" description="Helical" evidence="1">
    <location>
        <begin position="111"/>
        <end position="130"/>
    </location>
</feature>
<reference evidence="2 3" key="1">
    <citation type="submission" date="2015-09" db="EMBL/GenBank/DDBJ databases">
        <authorList>
            <consortium name="Pathogen Informatics"/>
        </authorList>
    </citation>
    <scope>NUCLEOTIDE SEQUENCE [LARGE SCALE GENOMIC DNA]</scope>
    <source>
        <strain evidence="2 3">2789STDY5834946</strain>
    </source>
</reference>
<dbReference type="EMBL" id="CZBL01000010">
    <property type="protein sequence ID" value="CUQ29890.1"/>
    <property type="molecule type" value="Genomic_DNA"/>
</dbReference>
<sequence length="425" mass="49914">MNTTKLFSSLNEICFKGFPDVRWNFIFGRLSLYFQCKEFDRKAKLVSILDFFYSLFFPKTPSYNIEKKGTKGILLLNNCCDRKTNIDKLHIISDLIQSRTIILGDRPRRRFNIIYTFNILLYIPFWLLSFRKRDIPFVQKLIMLNRLAYLYQVFGYIKKNIEIHNYSLFVSYYDSLTEDSFWEELFRLEKIKTASLQHGQFISYRENTVINCGIELRTFKSDFLLCWNNYTKREAVISGIDESRLPILGIIGYAGKEHWSKCTKPDNDIFGVVIGHPDYIDENITLIDAANNLSRAKGLKYYLKLHPSYKDDFFKDIVDQNLYLGNVKKGIDMIDYANMVDFSIVGSSTVFTELIFLGHEVIRYSNQGIKDKYRDIKVGLTFSEPKQIVDVYNKGNFEVDSLFDDLCSIREVRSSYQTFFSTFDI</sequence>
<name>A0A174VCZ1_9BACE</name>
<keyword evidence="1" id="KW-0472">Membrane</keyword>
<dbReference type="RefSeq" id="WP_055256472.1">
    <property type="nucleotide sequence ID" value="NZ_CZBL01000010.1"/>
</dbReference>
<dbReference type="AlphaFoldDB" id="A0A174VCZ1"/>
<keyword evidence="1" id="KW-0812">Transmembrane</keyword>
<dbReference type="SUPFAM" id="SSF53756">
    <property type="entry name" value="UDP-Glycosyltransferase/glycogen phosphorylase"/>
    <property type="match status" value="1"/>
</dbReference>
<evidence type="ECO:0000256" key="1">
    <source>
        <dbReference type="SAM" id="Phobius"/>
    </source>
</evidence>
<proteinExistence type="predicted"/>
<keyword evidence="1" id="KW-1133">Transmembrane helix</keyword>
<gene>
    <name evidence="2" type="ORF">ERS852558_02491</name>
</gene>
<organism evidence="2 3">
    <name type="scientific">Bacteroides caccae</name>
    <dbReference type="NCBI Taxonomy" id="47678"/>
    <lineage>
        <taxon>Bacteria</taxon>
        <taxon>Pseudomonadati</taxon>
        <taxon>Bacteroidota</taxon>
        <taxon>Bacteroidia</taxon>
        <taxon>Bacteroidales</taxon>
        <taxon>Bacteroidaceae</taxon>
        <taxon>Bacteroides</taxon>
    </lineage>
</organism>
<evidence type="ECO:0000313" key="3">
    <source>
        <dbReference type="Proteomes" id="UP000095725"/>
    </source>
</evidence>